<protein>
    <submittedName>
        <fullName evidence="4">NAD(P)H nitroreductase YodC</fullName>
        <ecNumber evidence="4">1.-.-.-</ecNumber>
    </submittedName>
</protein>
<evidence type="ECO:0000313" key="4">
    <source>
        <dbReference type="EMBL" id="CAG7636828.1"/>
    </source>
</evidence>
<dbReference type="Proteomes" id="UP000693672">
    <property type="component" value="Unassembled WGS sequence"/>
</dbReference>
<dbReference type="CDD" id="cd02137">
    <property type="entry name" value="MhqN-like"/>
    <property type="match status" value="1"/>
</dbReference>
<dbReference type="EMBL" id="CAJVAS010000017">
    <property type="protein sequence ID" value="CAG7636828.1"/>
    <property type="molecule type" value="Genomic_DNA"/>
</dbReference>
<evidence type="ECO:0000256" key="2">
    <source>
        <dbReference type="ARBA" id="ARBA00023002"/>
    </source>
</evidence>
<keyword evidence="2 4" id="KW-0560">Oxidoreductase</keyword>
<evidence type="ECO:0000256" key="1">
    <source>
        <dbReference type="ARBA" id="ARBA00007118"/>
    </source>
</evidence>
<comment type="similarity">
    <text evidence="1">Belongs to the nitroreductase family.</text>
</comment>
<dbReference type="PANTHER" id="PTHR43673">
    <property type="entry name" value="NAD(P)H NITROREDUCTASE YDGI-RELATED"/>
    <property type="match status" value="1"/>
</dbReference>
<dbReference type="GO" id="GO:0016491">
    <property type="term" value="F:oxidoreductase activity"/>
    <property type="evidence" value="ECO:0007669"/>
    <property type="project" value="UniProtKB-KW"/>
</dbReference>
<organism evidence="4 5">
    <name type="scientific">Paenibacillus solanacearum</name>
    <dbReference type="NCBI Taxonomy" id="2048548"/>
    <lineage>
        <taxon>Bacteria</taxon>
        <taxon>Bacillati</taxon>
        <taxon>Bacillota</taxon>
        <taxon>Bacilli</taxon>
        <taxon>Bacillales</taxon>
        <taxon>Paenibacillaceae</taxon>
        <taxon>Paenibacillus</taxon>
    </lineage>
</organism>
<reference evidence="4" key="1">
    <citation type="submission" date="2021-06" db="EMBL/GenBank/DDBJ databases">
        <authorList>
            <person name="Criscuolo A."/>
        </authorList>
    </citation>
    <scope>NUCLEOTIDE SEQUENCE</scope>
    <source>
        <strain evidence="4">CIP111600</strain>
    </source>
</reference>
<sequence>MSIQVGQAALFTDVVQERHSVRKYDPSWTISREEMAELLQEATLAPSGANLQPWRFLVIDEAELKQKLLPIAFNQEQVVQASAIVAVLGDLKAIDKAEQIYSAAVEAGYMNEQVKAQVLNNLRRFYADPASEAVKRSVLIDGGLVSMQLMLSAKARGYDTVPMAGYDEQALRNALQISDRYAVVMLIAVGKAAQQAHKTVRLPVEEVIFRNAMPEEA</sequence>
<dbReference type="RefSeq" id="WP_218093530.1">
    <property type="nucleotide sequence ID" value="NZ_CAJVAS010000017.1"/>
</dbReference>
<gene>
    <name evidence="4" type="primary">yodC_1</name>
    <name evidence="4" type="ORF">PAESOLCIP111_03788</name>
</gene>
<dbReference type="InterPro" id="IPR029479">
    <property type="entry name" value="Nitroreductase"/>
</dbReference>
<accession>A0A916K3H6</accession>
<keyword evidence="5" id="KW-1185">Reference proteome</keyword>
<evidence type="ECO:0000313" key="5">
    <source>
        <dbReference type="Proteomes" id="UP000693672"/>
    </source>
</evidence>
<name>A0A916K3H6_9BACL</name>
<evidence type="ECO:0000259" key="3">
    <source>
        <dbReference type="Pfam" id="PF00881"/>
    </source>
</evidence>
<proteinExistence type="inferred from homology"/>
<dbReference type="EC" id="1.-.-.-" evidence="4"/>
<feature type="domain" description="Nitroreductase" evidence="3">
    <location>
        <begin position="16"/>
        <end position="191"/>
    </location>
</feature>
<dbReference type="Pfam" id="PF00881">
    <property type="entry name" value="Nitroreductase"/>
    <property type="match status" value="1"/>
</dbReference>
<comment type="caution">
    <text evidence="4">The sequence shown here is derived from an EMBL/GenBank/DDBJ whole genome shotgun (WGS) entry which is preliminary data.</text>
</comment>
<dbReference type="PANTHER" id="PTHR43673:SF10">
    <property type="entry name" value="NADH DEHYDROGENASE_NAD(P)H NITROREDUCTASE XCC3605-RELATED"/>
    <property type="match status" value="1"/>
</dbReference>
<dbReference type="AlphaFoldDB" id="A0A916K3H6"/>